<dbReference type="Pfam" id="PF09723">
    <property type="entry name" value="Zn_ribbon_8"/>
    <property type="match status" value="1"/>
</dbReference>
<dbReference type="Proteomes" id="UP001500307">
    <property type="component" value="Unassembled WGS sequence"/>
</dbReference>
<feature type="domain" description="Putative regulatory protein FmdB zinc ribbon" evidence="2">
    <location>
        <begin position="37"/>
        <end position="76"/>
    </location>
</feature>
<protein>
    <recommendedName>
        <fullName evidence="2">Putative regulatory protein FmdB zinc ribbon domain-containing protein</fullName>
    </recommendedName>
</protein>
<evidence type="ECO:0000256" key="1">
    <source>
        <dbReference type="SAM" id="MobiDB-lite"/>
    </source>
</evidence>
<gene>
    <name evidence="3" type="ORF">GCM10023176_36600</name>
</gene>
<comment type="caution">
    <text evidence="3">The sequence shown here is derived from an EMBL/GenBank/DDBJ whole genome shotgun (WGS) entry which is preliminary data.</text>
</comment>
<evidence type="ECO:0000313" key="4">
    <source>
        <dbReference type="Proteomes" id="UP001500307"/>
    </source>
</evidence>
<feature type="compositionally biased region" description="Polar residues" evidence="1">
    <location>
        <begin position="93"/>
        <end position="104"/>
    </location>
</feature>
<dbReference type="EMBL" id="BAABGU010000020">
    <property type="protein sequence ID" value="GAA4572847.1"/>
    <property type="molecule type" value="Genomic_DNA"/>
</dbReference>
<dbReference type="NCBIfam" id="TIGR02605">
    <property type="entry name" value="CxxC_CxxC_SSSS"/>
    <property type="match status" value="1"/>
</dbReference>
<keyword evidence="4" id="KW-1185">Reference proteome</keyword>
<organism evidence="3 4">
    <name type="scientific">Micromonospora coerulea</name>
    <dbReference type="NCBI Taxonomy" id="47856"/>
    <lineage>
        <taxon>Bacteria</taxon>
        <taxon>Bacillati</taxon>
        <taxon>Actinomycetota</taxon>
        <taxon>Actinomycetes</taxon>
        <taxon>Micromonosporales</taxon>
        <taxon>Micromonosporaceae</taxon>
        <taxon>Micromonospora</taxon>
    </lineage>
</organism>
<dbReference type="SMART" id="SM00834">
    <property type="entry name" value="CxxC_CXXC_SSSS"/>
    <property type="match status" value="1"/>
</dbReference>
<feature type="region of interest" description="Disordered" evidence="1">
    <location>
        <begin position="86"/>
        <end position="153"/>
    </location>
</feature>
<sequence length="153" mass="15564">MWDRPLPLDEAGSDDAPLALEYVECQPAVPDPEENVPTYQYACTTCGHQLEAVQSFSDEPLTECPACEGRLRKVFNSVGIVFKGSGFYRTDSRSSGADTPSSTPGKPAKSESSSGGDAGSSSSGSTNGSSSSSGGSSTKTPAASTSSSSSSSS</sequence>
<evidence type="ECO:0000259" key="2">
    <source>
        <dbReference type="SMART" id="SM00834"/>
    </source>
</evidence>
<feature type="compositionally biased region" description="Low complexity" evidence="1">
    <location>
        <begin position="110"/>
        <end position="153"/>
    </location>
</feature>
<name>A0ABP8SRS4_9ACTN</name>
<accession>A0ABP8SRS4</accession>
<reference evidence="4" key="1">
    <citation type="journal article" date="2019" name="Int. J. Syst. Evol. Microbiol.">
        <title>The Global Catalogue of Microorganisms (GCM) 10K type strain sequencing project: providing services to taxonomists for standard genome sequencing and annotation.</title>
        <authorList>
            <consortium name="The Broad Institute Genomics Platform"/>
            <consortium name="The Broad Institute Genome Sequencing Center for Infectious Disease"/>
            <person name="Wu L."/>
            <person name="Ma J."/>
        </authorList>
    </citation>
    <scope>NUCLEOTIDE SEQUENCE [LARGE SCALE GENOMIC DNA]</scope>
    <source>
        <strain evidence="4">JCM 3175</strain>
    </source>
</reference>
<proteinExistence type="predicted"/>
<dbReference type="InterPro" id="IPR013429">
    <property type="entry name" value="Regulatory_FmdB_Zinc_ribbon"/>
</dbReference>
<evidence type="ECO:0000313" key="3">
    <source>
        <dbReference type="EMBL" id="GAA4572847.1"/>
    </source>
</evidence>
<dbReference type="PANTHER" id="PTHR34404">
    <property type="entry name" value="REGULATORY PROTEIN, FMDB FAMILY"/>
    <property type="match status" value="1"/>
</dbReference>
<dbReference type="PANTHER" id="PTHR34404:SF2">
    <property type="entry name" value="CONSERVED SERINE RICH PROTEIN"/>
    <property type="match status" value="1"/>
</dbReference>